<reference evidence="2 3" key="1">
    <citation type="submission" date="2019-04" db="EMBL/GenBank/DDBJ databases">
        <title>Fungal friends and foes A comparative genomics study of 23 Aspergillus species from section Flavi.</title>
        <authorList>
            <consortium name="DOE Joint Genome Institute"/>
            <person name="Kjaerbolling I."/>
            <person name="Vesth T.C."/>
            <person name="Frisvad J.C."/>
            <person name="Nybo J.L."/>
            <person name="Theobald S."/>
            <person name="Kildgaard S."/>
            <person name="Petersen T.I."/>
            <person name="Kuo A."/>
            <person name="Sato A."/>
            <person name="Lyhne E.K."/>
            <person name="Kogle M.E."/>
            <person name="Wiebenga A."/>
            <person name="Kun R.S."/>
            <person name="Lubbers R.J."/>
            <person name="Makela M.R."/>
            <person name="Barry K."/>
            <person name="Chovatia M."/>
            <person name="Clum A."/>
            <person name="Daum C."/>
            <person name="Haridas S."/>
            <person name="He G."/>
            <person name="LaButti K."/>
            <person name="Lipzen A."/>
            <person name="Mondo S."/>
            <person name="Pangilinan J."/>
            <person name="Riley R."/>
            <person name="Salamov A."/>
            <person name="Simmons B.A."/>
            <person name="Magnuson J.K."/>
            <person name="Henrissat B."/>
            <person name="Mortensen U.H."/>
            <person name="Larsen T.O."/>
            <person name="De vries R.P."/>
            <person name="Grigoriev I.V."/>
            <person name="Machida M."/>
            <person name="Baker S.E."/>
            <person name="Andersen M.R."/>
        </authorList>
    </citation>
    <scope>NUCLEOTIDE SEQUENCE [LARGE SCALE GENOMIC DNA]</scope>
    <source>
        <strain evidence="2 3">CBS 126849</strain>
    </source>
</reference>
<keyword evidence="1" id="KW-0472">Membrane</keyword>
<sequence>MTALESALRLIPILLLKTLDWIHRDITDDPDNTVLLATVASTWLWLEPASMVLVAWTGGLYCVWFTSRSSLVYFIIVLSDNRTDNCNALTILLSWLVCYSLCN</sequence>
<proteinExistence type="predicted"/>
<organism evidence="2 3">
    <name type="scientific">Aspergillus novoparasiticus</name>
    <dbReference type="NCBI Taxonomy" id="986946"/>
    <lineage>
        <taxon>Eukaryota</taxon>
        <taxon>Fungi</taxon>
        <taxon>Dikarya</taxon>
        <taxon>Ascomycota</taxon>
        <taxon>Pezizomycotina</taxon>
        <taxon>Eurotiomycetes</taxon>
        <taxon>Eurotiomycetidae</taxon>
        <taxon>Eurotiales</taxon>
        <taxon>Aspergillaceae</taxon>
        <taxon>Aspergillus</taxon>
        <taxon>Aspergillus subgen. Circumdati</taxon>
    </lineage>
</organism>
<keyword evidence="3" id="KW-1185">Reference proteome</keyword>
<evidence type="ECO:0000313" key="3">
    <source>
        <dbReference type="Proteomes" id="UP000326799"/>
    </source>
</evidence>
<protein>
    <submittedName>
        <fullName evidence="2">Uncharacterized protein</fullName>
    </submittedName>
</protein>
<gene>
    <name evidence="2" type="ORF">BDV33DRAFT_182216</name>
</gene>
<dbReference type="AlphaFoldDB" id="A0A5N6EAW8"/>
<accession>A0A5N6EAW8</accession>
<evidence type="ECO:0000256" key="1">
    <source>
        <dbReference type="SAM" id="Phobius"/>
    </source>
</evidence>
<feature type="transmembrane region" description="Helical" evidence="1">
    <location>
        <begin position="43"/>
        <end position="64"/>
    </location>
</feature>
<evidence type="ECO:0000313" key="2">
    <source>
        <dbReference type="EMBL" id="KAB8214732.1"/>
    </source>
</evidence>
<keyword evidence="1" id="KW-0812">Transmembrane</keyword>
<dbReference type="EMBL" id="ML733524">
    <property type="protein sequence ID" value="KAB8214732.1"/>
    <property type="molecule type" value="Genomic_DNA"/>
</dbReference>
<name>A0A5N6EAW8_9EURO</name>
<dbReference type="Proteomes" id="UP000326799">
    <property type="component" value="Unassembled WGS sequence"/>
</dbReference>
<keyword evidence="1" id="KW-1133">Transmembrane helix</keyword>